<dbReference type="Proteomes" id="UP000219338">
    <property type="component" value="Unassembled WGS sequence"/>
</dbReference>
<feature type="domain" description="ATP-citrate synthase citrate-binding" evidence="9">
    <location>
        <begin position="245"/>
        <end position="387"/>
    </location>
</feature>
<evidence type="ECO:0000313" key="11">
    <source>
        <dbReference type="EMBL" id="SJL09161.1"/>
    </source>
</evidence>
<dbReference type="InterPro" id="IPR056749">
    <property type="entry name" value="Citrate_synth_N"/>
</dbReference>
<evidence type="ECO:0000256" key="5">
    <source>
        <dbReference type="ARBA" id="ARBA00022679"/>
    </source>
</evidence>
<keyword evidence="5" id="KW-0808">Transferase</keyword>
<keyword evidence="7" id="KW-0067">ATP-binding</keyword>
<dbReference type="Pfam" id="PF16114">
    <property type="entry name" value="Citrate_bind"/>
    <property type="match status" value="1"/>
</dbReference>
<evidence type="ECO:0000256" key="8">
    <source>
        <dbReference type="ARBA" id="ARBA00023098"/>
    </source>
</evidence>
<evidence type="ECO:0000259" key="10">
    <source>
        <dbReference type="Pfam" id="PF24948"/>
    </source>
</evidence>
<sequence length="460" mass="50187">MSSKPICEYEAKLLLSYWLTRVPTINSSIQLSTSATPALPRVAQILFDEEFKQTTGLAEFPAWTRKSGIKLVTKPDQLIKRQGKAGLLAHNKTIDEMMAWIGDRAGKVQKVKVVSGLLMSFILEPFLPHPSNTEYYVCTNSSREGDSILFTHEGGVDVGDVDAKALKLDIPVPTSAKPNMFPSKEIIVSTLLTHVPAEKKNALVDFLIRLYSVYVDLHFVYLEVSPLICLGASESKSGKPRAFVDKSGPLLATSAFTTASVIYSDVIAACRFAYELTNYGEYSGAPTEGQTYEYAKTLIDLITRGTPHPEGKNLIIGGGIANFTNVVATFKGIIHVLKEYKQQLINSGVKIFVRRGGPNYQEGLKAMRLLGESLRVPIGIFGPETHRDRVSCSQHQCEDTLTKECSYNCLPQVTSDVTSELVAVIAGERLSPSASTICGPTPANSIRPDLPALSLLPTTD</sequence>
<dbReference type="STRING" id="47428.A0A284RK75"/>
<dbReference type="GO" id="GO:0005737">
    <property type="term" value="C:cytoplasm"/>
    <property type="evidence" value="ECO:0007669"/>
    <property type="project" value="UniProtKB-SubCell"/>
</dbReference>
<dbReference type="InterPro" id="IPR013815">
    <property type="entry name" value="ATP_grasp_subdomain_1"/>
</dbReference>
<keyword evidence="12" id="KW-1185">Reference proteome</keyword>
<evidence type="ECO:0000256" key="3">
    <source>
        <dbReference type="ARBA" id="ARBA00022490"/>
    </source>
</evidence>
<evidence type="ECO:0000256" key="4">
    <source>
        <dbReference type="ARBA" id="ARBA00022516"/>
    </source>
</evidence>
<dbReference type="OrthoDB" id="3261737at2759"/>
<dbReference type="EMBL" id="FUEG01000010">
    <property type="protein sequence ID" value="SJL09161.1"/>
    <property type="molecule type" value="Genomic_DNA"/>
</dbReference>
<protein>
    <recommendedName>
        <fullName evidence="2">ATP citrate synthase</fullName>
        <ecNumber evidence="2">2.3.3.8</ecNumber>
    </recommendedName>
</protein>
<dbReference type="Gene3D" id="3.40.50.261">
    <property type="entry name" value="Succinyl-CoA synthetase domains"/>
    <property type="match status" value="1"/>
</dbReference>
<dbReference type="GO" id="GO:0003878">
    <property type="term" value="F:ATP citrate synthase activity"/>
    <property type="evidence" value="ECO:0007669"/>
    <property type="project" value="UniProtKB-EC"/>
</dbReference>
<keyword evidence="11" id="KW-0456">Lyase</keyword>
<dbReference type="FunFam" id="3.40.50.261:FF:000008">
    <property type="entry name" value="ATP-citrate synthase alpha chain protein"/>
    <property type="match status" value="1"/>
</dbReference>
<reference evidence="12" key="1">
    <citation type="journal article" date="2017" name="Nat. Ecol. Evol.">
        <title>Genome expansion and lineage-specific genetic innovations in the forest pathogenic fungi Armillaria.</title>
        <authorList>
            <person name="Sipos G."/>
            <person name="Prasanna A.N."/>
            <person name="Walter M.C."/>
            <person name="O'Connor E."/>
            <person name="Balint B."/>
            <person name="Krizsan K."/>
            <person name="Kiss B."/>
            <person name="Hess J."/>
            <person name="Varga T."/>
            <person name="Slot J."/>
            <person name="Riley R."/>
            <person name="Boka B."/>
            <person name="Rigling D."/>
            <person name="Barry K."/>
            <person name="Lee J."/>
            <person name="Mihaltcheva S."/>
            <person name="LaButti K."/>
            <person name="Lipzen A."/>
            <person name="Waldron R."/>
            <person name="Moloney N.M."/>
            <person name="Sperisen C."/>
            <person name="Kredics L."/>
            <person name="Vagvoelgyi C."/>
            <person name="Patrignani A."/>
            <person name="Fitzpatrick D."/>
            <person name="Nagy I."/>
            <person name="Doyle S."/>
            <person name="Anderson J.B."/>
            <person name="Grigoriev I.V."/>
            <person name="Gueldener U."/>
            <person name="Muensterkoetter M."/>
            <person name="Nagy L.G."/>
        </authorList>
    </citation>
    <scope>NUCLEOTIDE SEQUENCE [LARGE SCALE GENOMIC DNA]</scope>
    <source>
        <strain evidence="12">C18/9</strain>
    </source>
</reference>
<dbReference type="GO" id="GO:0005524">
    <property type="term" value="F:ATP binding"/>
    <property type="evidence" value="ECO:0007669"/>
    <property type="project" value="UniProtKB-KW"/>
</dbReference>
<dbReference type="SUPFAM" id="SSF56059">
    <property type="entry name" value="Glutathione synthetase ATP-binding domain-like"/>
    <property type="match status" value="1"/>
</dbReference>
<keyword evidence="4" id="KW-0444">Lipid biosynthesis</keyword>
<evidence type="ECO:0000259" key="9">
    <source>
        <dbReference type="Pfam" id="PF16114"/>
    </source>
</evidence>
<name>A0A284RK75_ARMOS</name>
<dbReference type="EC" id="2.3.3.8" evidence="2"/>
<comment type="subcellular location">
    <subcellularLocation>
        <location evidence="1">Cytoplasm</location>
    </subcellularLocation>
</comment>
<organism evidence="11 12">
    <name type="scientific">Armillaria ostoyae</name>
    <name type="common">Armillaria root rot fungus</name>
    <dbReference type="NCBI Taxonomy" id="47428"/>
    <lineage>
        <taxon>Eukaryota</taxon>
        <taxon>Fungi</taxon>
        <taxon>Dikarya</taxon>
        <taxon>Basidiomycota</taxon>
        <taxon>Agaricomycotina</taxon>
        <taxon>Agaricomycetes</taxon>
        <taxon>Agaricomycetidae</taxon>
        <taxon>Agaricales</taxon>
        <taxon>Marasmiineae</taxon>
        <taxon>Physalacriaceae</taxon>
        <taxon>Armillaria</taxon>
    </lineage>
</organism>
<keyword evidence="6" id="KW-0547">Nucleotide-binding</keyword>
<dbReference type="Gene3D" id="3.30.1490.20">
    <property type="entry name" value="ATP-grasp fold, A domain"/>
    <property type="match status" value="1"/>
</dbReference>
<evidence type="ECO:0000256" key="1">
    <source>
        <dbReference type="ARBA" id="ARBA00004496"/>
    </source>
</evidence>
<accession>A0A284RK75</accession>
<keyword evidence="3" id="KW-0963">Cytoplasm</keyword>
<dbReference type="InterPro" id="IPR032263">
    <property type="entry name" value="Citrate-bd"/>
</dbReference>
<gene>
    <name evidence="11" type="ORF">ARMOST_12537</name>
</gene>
<feature type="domain" description="ATP-citrate synthase ATP-grasp" evidence="10">
    <location>
        <begin position="2"/>
        <end position="230"/>
    </location>
</feature>
<dbReference type="GO" id="GO:0006629">
    <property type="term" value="P:lipid metabolic process"/>
    <property type="evidence" value="ECO:0007669"/>
    <property type="project" value="UniProtKB-KW"/>
</dbReference>
<evidence type="ECO:0000256" key="6">
    <source>
        <dbReference type="ARBA" id="ARBA00022741"/>
    </source>
</evidence>
<evidence type="ECO:0000256" key="7">
    <source>
        <dbReference type="ARBA" id="ARBA00022840"/>
    </source>
</evidence>
<dbReference type="AlphaFoldDB" id="A0A284RK75"/>
<dbReference type="SUPFAM" id="SSF52210">
    <property type="entry name" value="Succinyl-CoA synthetase domains"/>
    <property type="match status" value="1"/>
</dbReference>
<keyword evidence="8" id="KW-0443">Lipid metabolism</keyword>
<dbReference type="InterPro" id="IPR016102">
    <property type="entry name" value="Succinyl-CoA_synth-like"/>
</dbReference>
<dbReference type="GO" id="GO:0016829">
    <property type="term" value="F:lyase activity"/>
    <property type="evidence" value="ECO:0007669"/>
    <property type="project" value="UniProtKB-KW"/>
</dbReference>
<proteinExistence type="predicted"/>
<evidence type="ECO:0000313" key="12">
    <source>
        <dbReference type="Proteomes" id="UP000219338"/>
    </source>
</evidence>
<evidence type="ECO:0000256" key="2">
    <source>
        <dbReference type="ARBA" id="ARBA00012639"/>
    </source>
</evidence>
<dbReference type="OMA" id="KKWGDTE"/>
<dbReference type="Pfam" id="PF24948">
    <property type="entry name" value="Citrate_synth_N"/>
    <property type="match status" value="1"/>
</dbReference>